<keyword evidence="3" id="KW-1185">Reference proteome</keyword>
<dbReference type="OrthoDB" id="8775303at2"/>
<dbReference type="AlphaFoldDB" id="A0A328BP21"/>
<evidence type="ECO:0000313" key="2">
    <source>
        <dbReference type="EMBL" id="RAK67736.1"/>
    </source>
</evidence>
<dbReference type="NCBIfam" id="TIGR02595">
    <property type="entry name" value="PEP_CTERM"/>
    <property type="match status" value="1"/>
</dbReference>
<sequence length="218" mass="23043">MTLNAKTLALGAIAAVAVAAAPAQAAVVTLFQQEFSAGLGADEQLFGNFAVGGGRMGHVNGYHGNNEQSHYDLKLDLTGVTDALIAFDYNTNTEYGWDGWNLLGAIEGQAFNFTSPLIASPNVHNRFVEKLLSPGVTGMAAGRATYDLTPFAGKVVNLRLRFASDHSITRTGTTFDNLVATGTAKTVSAAPEPSTWAIMITGFMSAGMMLRRRRAVAI</sequence>
<dbReference type="NCBIfam" id="NF035944">
    <property type="entry name" value="PEPxxWA-CTERM"/>
    <property type="match status" value="1"/>
</dbReference>
<dbReference type="EMBL" id="QFYS01000002">
    <property type="protein sequence ID" value="RAK67736.1"/>
    <property type="molecule type" value="Genomic_DNA"/>
</dbReference>
<accession>A0A328BP21</accession>
<evidence type="ECO:0000256" key="1">
    <source>
        <dbReference type="SAM" id="SignalP"/>
    </source>
</evidence>
<keyword evidence="1" id="KW-0732">Signal</keyword>
<dbReference type="InterPro" id="IPR013424">
    <property type="entry name" value="Ice-binding_C"/>
</dbReference>
<proteinExistence type="predicted"/>
<protein>
    <submittedName>
        <fullName evidence="2">Uncharacterized protein</fullName>
    </submittedName>
</protein>
<feature type="signal peptide" evidence="1">
    <location>
        <begin position="1"/>
        <end position="25"/>
    </location>
</feature>
<feature type="chain" id="PRO_5016276315" evidence="1">
    <location>
        <begin position="26"/>
        <end position="218"/>
    </location>
</feature>
<name>A0A328BP21_9CAUL</name>
<reference evidence="2 3" key="1">
    <citation type="submission" date="2018-05" db="EMBL/GenBank/DDBJ databases">
        <authorList>
            <person name="Lanie J.A."/>
            <person name="Ng W.-L."/>
            <person name="Kazmierczak K.M."/>
            <person name="Andrzejewski T.M."/>
            <person name="Davidsen T.M."/>
            <person name="Wayne K.J."/>
            <person name="Tettelin H."/>
            <person name="Glass J.I."/>
            <person name="Rusch D."/>
            <person name="Podicherti R."/>
            <person name="Tsui H.-C.T."/>
            <person name="Winkler M.E."/>
        </authorList>
    </citation>
    <scope>NUCLEOTIDE SEQUENCE [LARGE SCALE GENOMIC DNA]</scope>
    <source>
        <strain evidence="2 3">BUT-10</strain>
    </source>
</reference>
<dbReference type="Pfam" id="PF20773">
    <property type="entry name" value="InhA-like_MAM"/>
    <property type="match status" value="1"/>
</dbReference>
<dbReference type="Proteomes" id="UP000249524">
    <property type="component" value="Unassembled WGS sequence"/>
</dbReference>
<organism evidence="2 3">
    <name type="scientific">Phenylobacterium kunshanense</name>
    <dbReference type="NCBI Taxonomy" id="1445034"/>
    <lineage>
        <taxon>Bacteria</taxon>
        <taxon>Pseudomonadati</taxon>
        <taxon>Pseudomonadota</taxon>
        <taxon>Alphaproteobacteria</taxon>
        <taxon>Caulobacterales</taxon>
        <taxon>Caulobacteraceae</taxon>
        <taxon>Phenylobacterium</taxon>
    </lineage>
</organism>
<evidence type="ECO:0000313" key="3">
    <source>
        <dbReference type="Proteomes" id="UP000249524"/>
    </source>
</evidence>
<dbReference type="RefSeq" id="WP_111275345.1">
    <property type="nucleotide sequence ID" value="NZ_QFYS01000002.1"/>
</dbReference>
<comment type="caution">
    <text evidence="2">The sequence shown here is derived from an EMBL/GenBank/DDBJ whole genome shotgun (WGS) entry which is preliminary data.</text>
</comment>
<gene>
    <name evidence="2" type="ORF">DJ019_07485</name>
</gene>